<feature type="domain" description="PKD" evidence="3">
    <location>
        <begin position="438"/>
        <end position="525"/>
    </location>
</feature>
<proteinExistence type="predicted"/>
<evidence type="ECO:0000256" key="1">
    <source>
        <dbReference type="SAM" id="MobiDB-lite"/>
    </source>
</evidence>
<dbReference type="InterPro" id="IPR013783">
    <property type="entry name" value="Ig-like_fold"/>
</dbReference>
<keyword evidence="2" id="KW-0812">Transmembrane</keyword>
<dbReference type="AlphaFoldDB" id="L9XN07"/>
<protein>
    <submittedName>
        <fullName evidence="4">PKD domain containing protein</fullName>
    </submittedName>
</protein>
<dbReference type="InterPro" id="IPR022409">
    <property type="entry name" value="PKD/Chitinase_dom"/>
</dbReference>
<dbReference type="EMBL" id="AOID01000066">
    <property type="protein sequence ID" value="ELY62796.1"/>
    <property type="molecule type" value="Genomic_DNA"/>
</dbReference>
<name>L9XN07_9EURY</name>
<reference evidence="4 5" key="1">
    <citation type="journal article" date="2014" name="PLoS Genet.">
        <title>Phylogenetically driven sequencing of extremely halophilic archaea reveals strategies for static and dynamic osmo-response.</title>
        <authorList>
            <person name="Becker E.A."/>
            <person name="Seitzer P.M."/>
            <person name="Tritt A."/>
            <person name="Larsen D."/>
            <person name="Krusor M."/>
            <person name="Yao A.I."/>
            <person name="Wu D."/>
            <person name="Madern D."/>
            <person name="Eisen J.A."/>
            <person name="Darling A.E."/>
            <person name="Facciotti M.T."/>
        </authorList>
    </citation>
    <scope>NUCLEOTIDE SEQUENCE [LARGE SCALE GENOMIC DNA]</scope>
    <source>
        <strain evidence="4 5">JCM 10478</strain>
    </source>
</reference>
<dbReference type="NCBIfam" id="TIGR04213">
    <property type="entry name" value="PGF_pre_PGF"/>
    <property type="match status" value="1"/>
</dbReference>
<sequence>MDELTSKNIDNLNDNVSFSLNHSVKFDGDGNLTTPVTPDKPGQYMYVLATGDNLEATDEDGDGKKDDLEINGETTIVGVEQLAAQNSPSDVTAPNSAEPGEDIDFNVNAAELSGETSHSVVLYEENSFTKSTMAVNISEQLSKDLSTEDVTIKHDIKEVNGVQNLQDDVTFFGQSLESRTGTGLVQFGNVVSFLSNNADVDEPGTQVSGDGISLDASSTAVQADETTTLTVETYDNWTETDYRWIHVASGSSSDQIQVNTGMLEVESSGGGGGDDDDGDPDPTPGDGDDDNATVTEEEKSTPVVDTEKGKATASFEKTNVEQIVFDSSDITGDVTSRDLDREPNETGPSPGVSASVSEIVVPDNAKNTSATIRTKVSTARLEEIDADAEDLRVNRYNDEKGKWQGLQTTLVEKRDDVVVLEAETPGFSYFSVSAVSEPAADATASSTTIDAGGEVELDGSSSENRYGEIVDYQWEIGDQTLSGETVTTTLTESGEYTAELTVTNDADEVDSDSVTITVEGEGGDTGDSDGSGEDGDGDSDGSDSDGGGLLPVPGFGLIVTVVALSVALLALRRQSS</sequence>
<accession>L9XN07</accession>
<dbReference type="PATRIC" id="fig|1227496.3.peg.4199"/>
<gene>
    <name evidence="4" type="ORF">C489_21006</name>
</gene>
<feature type="compositionally biased region" description="Basic and acidic residues" evidence="1">
    <location>
        <begin position="296"/>
        <end position="310"/>
    </location>
</feature>
<dbReference type="SMART" id="SM00089">
    <property type="entry name" value="PKD"/>
    <property type="match status" value="1"/>
</dbReference>
<feature type="region of interest" description="Disordered" evidence="1">
    <location>
        <begin position="264"/>
        <end position="355"/>
    </location>
</feature>
<feature type="compositionally biased region" description="Basic and acidic residues" evidence="1">
    <location>
        <begin position="335"/>
        <end position="344"/>
    </location>
</feature>
<dbReference type="Gene3D" id="2.60.40.10">
    <property type="entry name" value="Immunoglobulins"/>
    <property type="match status" value="1"/>
</dbReference>
<keyword evidence="5" id="KW-1185">Reference proteome</keyword>
<dbReference type="CDD" id="cd00146">
    <property type="entry name" value="PKD"/>
    <property type="match status" value="1"/>
</dbReference>
<evidence type="ECO:0000256" key="2">
    <source>
        <dbReference type="SAM" id="Phobius"/>
    </source>
</evidence>
<comment type="caution">
    <text evidence="4">The sequence shown here is derived from an EMBL/GenBank/DDBJ whole genome shotgun (WGS) entry which is preliminary data.</text>
</comment>
<keyword evidence="2" id="KW-1133">Transmembrane helix</keyword>
<evidence type="ECO:0000313" key="5">
    <source>
        <dbReference type="Proteomes" id="UP000011632"/>
    </source>
</evidence>
<feature type="transmembrane region" description="Helical" evidence="2">
    <location>
        <begin position="549"/>
        <end position="571"/>
    </location>
</feature>
<feature type="compositionally biased region" description="Acidic residues" evidence="1">
    <location>
        <begin position="273"/>
        <end position="291"/>
    </location>
</feature>
<dbReference type="Proteomes" id="UP000011632">
    <property type="component" value="Unassembled WGS sequence"/>
</dbReference>
<dbReference type="InterPro" id="IPR026453">
    <property type="entry name" value="PGF_pre_PGF"/>
</dbReference>
<keyword evidence="2" id="KW-0472">Membrane</keyword>
<feature type="compositionally biased region" description="Acidic residues" evidence="1">
    <location>
        <begin position="521"/>
        <end position="543"/>
    </location>
</feature>
<dbReference type="InterPro" id="IPR035986">
    <property type="entry name" value="PKD_dom_sf"/>
</dbReference>
<dbReference type="InterPro" id="IPR000601">
    <property type="entry name" value="PKD_dom"/>
</dbReference>
<dbReference type="Pfam" id="PF18911">
    <property type="entry name" value="PKD_4"/>
    <property type="match status" value="1"/>
</dbReference>
<dbReference type="SUPFAM" id="SSF49299">
    <property type="entry name" value="PKD domain"/>
    <property type="match status" value="1"/>
</dbReference>
<feature type="region of interest" description="Disordered" evidence="1">
    <location>
        <begin position="516"/>
        <end position="550"/>
    </location>
</feature>
<organism evidence="4 5">
    <name type="scientific">Natrinema versiforme JCM 10478</name>
    <dbReference type="NCBI Taxonomy" id="1227496"/>
    <lineage>
        <taxon>Archaea</taxon>
        <taxon>Methanobacteriati</taxon>
        <taxon>Methanobacteriota</taxon>
        <taxon>Stenosarchaea group</taxon>
        <taxon>Halobacteria</taxon>
        <taxon>Halobacteriales</taxon>
        <taxon>Natrialbaceae</taxon>
        <taxon>Natrinema</taxon>
    </lineage>
</organism>
<evidence type="ECO:0000259" key="3">
    <source>
        <dbReference type="PROSITE" id="PS50093"/>
    </source>
</evidence>
<dbReference type="PROSITE" id="PS50093">
    <property type="entry name" value="PKD"/>
    <property type="match status" value="1"/>
</dbReference>
<dbReference type="STRING" id="1227496.C489_21006"/>
<evidence type="ECO:0000313" key="4">
    <source>
        <dbReference type="EMBL" id="ELY62796.1"/>
    </source>
</evidence>